<evidence type="ECO:0000256" key="5">
    <source>
        <dbReference type="ARBA" id="ARBA00023212"/>
    </source>
</evidence>
<reference evidence="7 8" key="1">
    <citation type="submission" date="2016-02" db="EMBL/GenBank/DDBJ databases">
        <title>Genome analysis of coral dinoflagellate symbionts highlights evolutionary adaptations to a symbiotic lifestyle.</title>
        <authorList>
            <person name="Aranda M."/>
            <person name="Li Y."/>
            <person name="Liew Y.J."/>
            <person name="Baumgarten S."/>
            <person name="Simakov O."/>
            <person name="Wilson M."/>
            <person name="Piel J."/>
            <person name="Ashoor H."/>
            <person name="Bougouffa S."/>
            <person name="Bajic V.B."/>
            <person name="Ryu T."/>
            <person name="Ravasi T."/>
            <person name="Bayer T."/>
            <person name="Micklem G."/>
            <person name="Kim H."/>
            <person name="Bhak J."/>
            <person name="Lajeunesse T.C."/>
            <person name="Voolstra C.R."/>
        </authorList>
    </citation>
    <scope>NUCLEOTIDE SEQUENCE [LARGE SCALE GENOMIC DNA]</scope>
    <source>
        <strain evidence="7 8">CCMP2467</strain>
    </source>
</reference>
<organism evidence="7 8">
    <name type="scientific">Symbiodinium microadriaticum</name>
    <name type="common">Dinoflagellate</name>
    <name type="synonym">Zooxanthella microadriatica</name>
    <dbReference type="NCBI Taxonomy" id="2951"/>
    <lineage>
        <taxon>Eukaryota</taxon>
        <taxon>Sar</taxon>
        <taxon>Alveolata</taxon>
        <taxon>Dinophyceae</taxon>
        <taxon>Suessiales</taxon>
        <taxon>Symbiodiniaceae</taxon>
        <taxon>Symbiodinium</taxon>
    </lineage>
</organism>
<dbReference type="Proteomes" id="UP000186817">
    <property type="component" value="Unassembled WGS sequence"/>
</dbReference>
<accession>A0A1Q9D588</accession>
<dbReference type="PANTHER" id="PTHR46321">
    <property type="entry name" value="KIF1-BINDING PROTEIN"/>
    <property type="match status" value="1"/>
</dbReference>
<comment type="subcellular location">
    <subcellularLocation>
        <location evidence="1">Cytoplasm</location>
        <location evidence="1">Cytoskeleton</location>
    </subcellularLocation>
</comment>
<dbReference type="InterPro" id="IPR022083">
    <property type="entry name" value="KBP"/>
</dbReference>
<evidence type="ECO:0000313" key="7">
    <source>
        <dbReference type="EMBL" id="OLP90358.1"/>
    </source>
</evidence>
<keyword evidence="5" id="KW-0206">Cytoskeleton</keyword>
<evidence type="ECO:0000256" key="3">
    <source>
        <dbReference type="ARBA" id="ARBA00016840"/>
    </source>
</evidence>
<keyword evidence="4" id="KW-0963">Cytoplasm</keyword>
<dbReference type="PANTHER" id="PTHR46321:SF1">
    <property type="entry name" value="KIF-BINDING PROTEIN"/>
    <property type="match status" value="1"/>
</dbReference>
<proteinExistence type="inferred from homology"/>
<feature type="compositionally biased region" description="Basic and acidic residues" evidence="6">
    <location>
        <begin position="26"/>
        <end position="49"/>
    </location>
</feature>
<name>A0A1Q9D588_SYMMI</name>
<evidence type="ECO:0000256" key="2">
    <source>
        <dbReference type="ARBA" id="ARBA00010305"/>
    </source>
</evidence>
<sequence>MAIRSISIARRRSSCFLPLSDTKGDLEKIRDPNTQRDKRSAAPRPKKDVSPLMGAVLTEQSRPPPVAALLTPLLEQLSPKVYVAFWRQLSFTSAEIYQELFELKGKGKMPGSRSLNSLDDDEDDAAVDVKKAARCNELARKAIKHYGIFLESYQPDGTTAEKVEKDHASTYLIGKLNRARLRTKMRGLPADDNIEEHKMALKEYEEILQYGDRNPEVVDADVNMSMELKLCAEMVGLLPTKLARLAKRRSR</sequence>
<keyword evidence="8" id="KW-1185">Reference proteome</keyword>
<feature type="region of interest" description="Disordered" evidence="6">
    <location>
        <begin position="26"/>
        <end position="51"/>
    </location>
</feature>
<evidence type="ECO:0000313" key="8">
    <source>
        <dbReference type="Proteomes" id="UP000186817"/>
    </source>
</evidence>
<comment type="caution">
    <text evidence="7">The sequence shown here is derived from an EMBL/GenBank/DDBJ whole genome shotgun (WGS) entry which is preliminary data.</text>
</comment>
<dbReference type="Pfam" id="PF12309">
    <property type="entry name" value="KBP_C"/>
    <property type="match status" value="1"/>
</dbReference>
<comment type="similarity">
    <text evidence="2">Belongs to the KIF-binding protein family.</text>
</comment>
<dbReference type="AlphaFoldDB" id="A0A1Q9D588"/>
<evidence type="ECO:0000256" key="6">
    <source>
        <dbReference type="SAM" id="MobiDB-lite"/>
    </source>
</evidence>
<dbReference type="EMBL" id="LSRX01000716">
    <property type="protein sequence ID" value="OLP90358.1"/>
    <property type="molecule type" value="Genomic_DNA"/>
</dbReference>
<evidence type="ECO:0000256" key="1">
    <source>
        <dbReference type="ARBA" id="ARBA00004245"/>
    </source>
</evidence>
<protein>
    <recommendedName>
        <fullName evidence="3">KIF-binding protein</fullName>
    </recommendedName>
</protein>
<dbReference type="OrthoDB" id="409897at2759"/>
<gene>
    <name evidence="7" type="primary">kbp</name>
    <name evidence="7" type="ORF">AK812_SmicGene28095</name>
</gene>
<dbReference type="GO" id="GO:0005856">
    <property type="term" value="C:cytoskeleton"/>
    <property type="evidence" value="ECO:0007669"/>
    <property type="project" value="UniProtKB-SubCell"/>
</dbReference>
<evidence type="ECO:0000256" key="4">
    <source>
        <dbReference type="ARBA" id="ARBA00022490"/>
    </source>
</evidence>